<accession>D8TSH2</accession>
<dbReference type="GeneID" id="9618524"/>
<evidence type="ECO:0000256" key="1">
    <source>
        <dbReference type="SAM" id="MobiDB-lite"/>
    </source>
</evidence>
<evidence type="ECO:0000313" key="3">
    <source>
        <dbReference type="Proteomes" id="UP000001058"/>
    </source>
</evidence>
<feature type="region of interest" description="Disordered" evidence="1">
    <location>
        <begin position="35"/>
        <end position="56"/>
    </location>
</feature>
<dbReference type="Proteomes" id="UP000001058">
    <property type="component" value="Unassembled WGS sequence"/>
</dbReference>
<proteinExistence type="predicted"/>
<dbReference type="EMBL" id="GL378335">
    <property type="protein sequence ID" value="EFJ49486.1"/>
    <property type="molecule type" value="Genomic_DNA"/>
</dbReference>
<keyword evidence="3" id="KW-1185">Reference proteome</keyword>
<gene>
    <name evidence="2" type="ORF">VOLCADRAFT_89728</name>
</gene>
<dbReference type="RefSeq" id="XP_002949467.1">
    <property type="nucleotide sequence ID" value="XM_002949421.1"/>
</dbReference>
<reference evidence="2 3" key="1">
    <citation type="journal article" date="2010" name="Science">
        <title>Genomic analysis of organismal complexity in the multicellular green alga Volvox carteri.</title>
        <authorList>
            <person name="Prochnik S.E."/>
            <person name="Umen J."/>
            <person name="Nedelcu A.M."/>
            <person name="Hallmann A."/>
            <person name="Miller S.M."/>
            <person name="Nishii I."/>
            <person name="Ferris P."/>
            <person name="Kuo A."/>
            <person name="Mitros T."/>
            <person name="Fritz-Laylin L.K."/>
            <person name="Hellsten U."/>
            <person name="Chapman J."/>
            <person name="Simakov O."/>
            <person name="Rensing S.A."/>
            <person name="Terry A."/>
            <person name="Pangilinan J."/>
            <person name="Kapitonov V."/>
            <person name="Jurka J."/>
            <person name="Salamov A."/>
            <person name="Shapiro H."/>
            <person name="Schmutz J."/>
            <person name="Grimwood J."/>
            <person name="Lindquist E."/>
            <person name="Lucas S."/>
            <person name="Grigoriev I.V."/>
            <person name="Schmitt R."/>
            <person name="Kirk D."/>
            <person name="Rokhsar D.S."/>
        </authorList>
    </citation>
    <scope>NUCLEOTIDE SEQUENCE [LARGE SCALE GENOMIC DNA]</scope>
    <source>
        <strain evidence="3">f. Nagariensis / Eve</strain>
    </source>
</reference>
<dbReference type="AlphaFoldDB" id="D8TSH2"/>
<organism evidence="3">
    <name type="scientific">Volvox carteri f. nagariensis</name>
    <dbReference type="NCBI Taxonomy" id="3068"/>
    <lineage>
        <taxon>Eukaryota</taxon>
        <taxon>Viridiplantae</taxon>
        <taxon>Chlorophyta</taxon>
        <taxon>core chlorophytes</taxon>
        <taxon>Chlorophyceae</taxon>
        <taxon>CS clade</taxon>
        <taxon>Chlamydomonadales</taxon>
        <taxon>Volvocaceae</taxon>
        <taxon>Volvox</taxon>
    </lineage>
</organism>
<dbReference type="InParanoid" id="D8TSH2"/>
<name>D8TSH2_VOLCA</name>
<evidence type="ECO:0000313" key="2">
    <source>
        <dbReference type="EMBL" id="EFJ49486.1"/>
    </source>
</evidence>
<protein>
    <submittedName>
        <fullName evidence="2">Uncharacterized protein</fullName>
    </submittedName>
</protein>
<sequence length="180" mass="19938">MTTHPSFIEIAVQHVQHRASLQAARLTQYWLSNDREKDPTAVQDPKPISNSDDGALPALEVEADDQDSHMLEVLVIDERSLMPERVMEATMEILSCANRSMADGGSHGQGSNDSYRSQKRTTSSTAALALWAANTRLQLAHQKDITHTVQCVCSRICIEVIILAALPDEELEKEPWAAFT</sequence>
<dbReference type="KEGG" id="vcn:VOLCADRAFT_89728"/>